<evidence type="ECO:0000313" key="1">
    <source>
        <dbReference type="EMBL" id="KAJ8061254.1"/>
    </source>
</evidence>
<dbReference type="AlphaFoldDB" id="A0A9X0AF60"/>
<proteinExistence type="predicted"/>
<name>A0A9X0AF60_9HELO</name>
<accession>A0A9X0AF60</accession>
<dbReference type="Proteomes" id="UP001152300">
    <property type="component" value="Unassembled WGS sequence"/>
</dbReference>
<dbReference type="OrthoDB" id="3687641at2759"/>
<sequence length="55" mass="6143">MSMNSENDSCTRKLSIWSPALSLFNDEEISVQRFVGALRAPDKFRGPPSLEIDDA</sequence>
<comment type="caution">
    <text evidence="1">The sequence shown here is derived from an EMBL/GenBank/DDBJ whole genome shotgun (WGS) entry which is preliminary data.</text>
</comment>
<dbReference type="EMBL" id="JAPEIS010000012">
    <property type="protein sequence ID" value="KAJ8061254.1"/>
    <property type="molecule type" value="Genomic_DNA"/>
</dbReference>
<gene>
    <name evidence="1" type="ORF">OCU04_010323</name>
</gene>
<reference evidence="1" key="1">
    <citation type="submission" date="2022-11" db="EMBL/GenBank/DDBJ databases">
        <title>Genome Resource of Sclerotinia nivalis Strain SnTB1, a Plant Pathogen Isolated from American Ginseng.</title>
        <authorList>
            <person name="Fan S."/>
        </authorList>
    </citation>
    <scope>NUCLEOTIDE SEQUENCE</scope>
    <source>
        <strain evidence="1">SnTB1</strain>
    </source>
</reference>
<keyword evidence="2" id="KW-1185">Reference proteome</keyword>
<organism evidence="1 2">
    <name type="scientific">Sclerotinia nivalis</name>
    <dbReference type="NCBI Taxonomy" id="352851"/>
    <lineage>
        <taxon>Eukaryota</taxon>
        <taxon>Fungi</taxon>
        <taxon>Dikarya</taxon>
        <taxon>Ascomycota</taxon>
        <taxon>Pezizomycotina</taxon>
        <taxon>Leotiomycetes</taxon>
        <taxon>Helotiales</taxon>
        <taxon>Sclerotiniaceae</taxon>
        <taxon>Sclerotinia</taxon>
    </lineage>
</organism>
<evidence type="ECO:0000313" key="2">
    <source>
        <dbReference type="Proteomes" id="UP001152300"/>
    </source>
</evidence>
<protein>
    <submittedName>
        <fullName evidence="1">Uncharacterized protein</fullName>
    </submittedName>
</protein>